<evidence type="ECO:0000313" key="2">
    <source>
        <dbReference type="EMBL" id="RPD53653.1"/>
    </source>
</evidence>
<dbReference type="EMBL" id="ML122318">
    <property type="protein sequence ID" value="RPD53653.1"/>
    <property type="molecule type" value="Genomic_DNA"/>
</dbReference>
<proteinExistence type="predicted"/>
<evidence type="ECO:0000256" key="1">
    <source>
        <dbReference type="SAM" id="MobiDB-lite"/>
    </source>
</evidence>
<dbReference type="OrthoDB" id="2729829at2759"/>
<sequence length="328" mass="35349">MFSAFSFGSRPFDLKTALESWATTSPEHPVPEFKGKPKRKDDPTTEVWLTAVETGCNARRVPKTQWPDVAKHFMAKKARGRVTEVEKVMRALHGEQWAWTWKNFRVAVLNMGWNIDEKKTREVNIERKGTGLWKIVTGQKDDSASSSAPATTSIAKNGNGSKLAAQPKQALAHAKPNKPSPGKPSKLPGTAPKPAVLPKEKEKGTEKAKQDKEKEKKDTRPTPARSGSLFSLPALPFLRPTPQPEQTMLNRISAQVPVWLLAATEALATLANDNPDVLTAIATGLVAVGTMSAGGSAAIAAVGEAAVVVGRALKNAHDRAQGHHGHGH</sequence>
<accession>A0A5C2RQ32</accession>
<organism evidence="2 3">
    <name type="scientific">Lentinus tigrinus ALCF2SS1-6</name>
    <dbReference type="NCBI Taxonomy" id="1328759"/>
    <lineage>
        <taxon>Eukaryota</taxon>
        <taxon>Fungi</taxon>
        <taxon>Dikarya</taxon>
        <taxon>Basidiomycota</taxon>
        <taxon>Agaricomycotina</taxon>
        <taxon>Agaricomycetes</taxon>
        <taxon>Polyporales</taxon>
        <taxon>Polyporaceae</taxon>
        <taxon>Lentinus</taxon>
    </lineage>
</organism>
<reference evidence="2" key="1">
    <citation type="journal article" date="2018" name="Genome Biol. Evol.">
        <title>Genomics and development of Lentinus tigrinus, a white-rot wood-decaying mushroom with dimorphic fruiting bodies.</title>
        <authorList>
            <person name="Wu B."/>
            <person name="Xu Z."/>
            <person name="Knudson A."/>
            <person name="Carlson A."/>
            <person name="Chen N."/>
            <person name="Kovaka S."/>
            <person name="LaButti K."/>
            <person name="Lipzen A."/>
            <person name="Pennachio C."/>
            <person name="Riley R."/>
            <person name="Schakwitz W."/>
            <person name="Umezawa K."/>
            <person name="Ohm R.A."/>
            <person name="Grigoriev I.V."/>
            <person name="Nagy L.G."/>
            <person name="Gibbons J."/>
            <person name="Hibbett D."/>
        </authorList>
    </citation>
    <scope>NUCLEOTIDE SEQUENCE [LARGE SCALE GENOMIC DNA]</scope>
    <source>
        <strain evidence="2">ALCF2SS1-6</strain>
    </source>
</reference>
<dbReference type="Proteomes" id="UP000313359">
    <property type="component" value="Unassembled WGS sequence"/>
</dbReference>
<gene>
    <name evidence="2" type="ORF">L227DRAFT_658117</name>
</gene>
<dbReference type="STRING" id="1328759.A0A5C2RQ32"/>
<feature type="compositionally biased region" description="Basic and acidic residues" evidence="1">
    <location>
        <begin position="198"/>
        <end position="220"/>
    </location>
</feature>
<dbReference type="AlphaFoldDB" id="A0A5C2RQ32"/>
<name>A0A5C2RQ32_9APHY</name>
<keyword evidence="3" id="KW-1185">Reference proteome</keyword>
<evidence type="ECO:0000313" key="3">
    <source>
        <dbReference type="Proteomes" id="UP000313359"/>
    </source>
</evidence>
<feature type="region of interest" description="Disordered" evidence="1">
    <location>
        <begin position="139"/>
        <end position="237"/>
    </location>
</feature>
<protein>
    <submittedName>
        <fullName evidence="2">Uncharacterized protein</fullName>
    </submittedName>
</protein>
<feature type="compositionally biased region" description="Low complexity" evidence="1">
    <location>
        <begin position="144"/>
        <end position="155"/>
    </location>
</feature>